<evidence type="ECO:0000313" key="3">
    <source>
        <dbReference type="Proteomes" id="UP000257607"/>
    </source>
</evidence>
<accession>A0A385AFS1</accession>
<gene>
    <name evidence="2" type="ORF">DT351_09495</name>
</gene>
<dbReference type="RefSeq" id="WP_076790295.1">
    <property type="nucleotide sequence ID" value="NZ_CABIVZ010000001.1"/>
</dbReference>
<feature type="transmembrane region" description="Helical" evidence="1">
    <location>
        <begin position="223"/>
        <end position="246"/>
    </location>
</feature>
<reference evidence="2 3" key="1">
    <citation type="submission" date="2018-07" db="EMBL/GenBank/DDBJ databases">
        <title>Lactobacillus curvatus genome sequence.</title>
        <authorList>
            <person name="Prechtl R."/>
        </authorList>
    </citation>
    <scope>NUCLEOTIDE SEQUENCE [LARGE SCALE GENOMIC DNA]</scope>
    <source>
        <strain evidence="2 3">TMW 1.1928</strain>
    </source>
</reference>
<feature type="transmembrane region" description="Helical" evidence="1">
    <location>
        <begin position="90"/>
        <end position="112"/>
    </location>
</feature>
<evidence type="ECO:0000313" key="2">
    <source>
        <dbReference type="EMBL" id="AXN36552.1"/>
    </source>
</evidence>
<dbReference type="Proteomes" id="UP000257607">
    <property type="component" value="Chromosome"/>
</dbReference>
<dbReference type="AlphaFoldDB" id="A0A385AFS1"/>
<feature type="transmembrane region" description="Helical" evidence="1">
    <location>
        <begin position="51"/>
        <end position="69"/>
    </location>
</feature>
<dbReference type="EMBL" id="CP031003">
    <property type="protein sequence ID" value="AXN36552.1"/>
    <property type="molecule type" value="Genomic_DNA"/>
</dbReference>
<keyword evidence="1" id="KW-0472">Membrane</keyword>
<keyword evidence="1" id="KW-1133">Transmembrane helix</keyword>
<keyword evidence="1" id="KW-0812">Transmembrane</keyword>
<feature type="transmembrane region" description="Helical" evidence="1">
    <location>
        <begin position="177"/>
        <end position="200"/>
    </location>
</feature>
<evidence type="ECO:0000256" key="1">
    <source>
        <dbReference type="SAM" id="Phobius"/>
    </source>
</evidence>
<proteinExistence type="predicted"/>
<organism evidence="2 3">
    <name type="scientific">Latilactobacillus curvatus</name>
    <name type="common">Lactobacillus curvatus</name>
    <dbReference type="NCBI Taxonomy" id="28038"/>
    <lineage>
        <taxon>Bacteria</taxon>
        <taxon>Bacillati</taxon>
        <taxon>Bacillota</taxon>
        <taxon>Bacilli</taxon>
        <taxon>Lactobacillales</taxon>
        <taxon>Lactobacillaceae</taxon>
        <taxon>Latilactobacillus</taxon>
    </lineage>
</organism>
<feature type="transmembrane region" description="Helical" evidence="1">
    <location>
        <begin position="140"/>
        <end position="165"/>
    </location>
</feature>
<protein>
    <submittedName>
        <fullName evidence="2">Uncharacterized protein</fullName>
    </submittedName>
</protein>
<name>A0A385AFS1_LATCU</name>
<sequence>MMMQKLSKRTWGLILASLIFVLTLLNTNQPLLQLFNLDFAQLAAQPWWLRLLSFAYYLVLVIALGWWLTRFDGLWLAQEGSFGLPSWRNIRGAIGAIVLLCGIPIVGALLMYQVLLKSLEVGLINDYAALIYQNQVWPTLAWFFCCQILFISLYMMVIITTGQLVNTILQSLRVSGWFLRLLTVVVVSFLIFGTLSWLAVPSQELLDWGSLLALYHFQKHRNFWTSVAIVLISSMIYLMISLLPILT</sequence>